<protein>
    <submittedName>
        <fullName evidence="1">Uncharacterized protein</fullName>
    </submittedName>
</protein>
<name>A0A8T2V136_CERRI</name>
<sequence>MEALHLNHAFLQAGRVRQFAACTSALHKHPGNVTMSALHASSPSRFAIFLADHANPRCLARYGGYGKMFENLLRDDPSETWDILPVIDGFRPSLSELDNYHGFVITGSRHDAHGSDPWIVNLCDIVRHLHSKRKKILGFSNRSPIEIFCIGSHILGIQGHPEFEVDVVMEIIESRTAAGIITEEVANYSKATIAKDNKDKAKWQQICKDFLKR</sequence>
<comment type="caution">
    <text evidence="1">The sequence shown here is derived from an EMBL/GenBank/DDBJ whole genome shotgun (WGS) entry which is preliminary data.</text>
</comment>
<dbReference type="EMBL" id="CM035408">
    <property type="protein sequence ID" value="KAH7442191.1"/>
    <property type="molecule type" value="Genomic_DNA"/>
</dbReference>
<dbReference type="InterPro" id="IPR044992">
    <property type="entry name" value="ChyE-like"/>
</dbReference>
<dbReference type="Gene3D" id="3.40.50.880">
    <property type="match status" value="2"/>
</dbReference>
<dbReference type="PANTHER" id="PTHR42695">
    <property type="entry name" value="GLUTAMINE AMIDOTRANSFERASE YLR126C-RELATED"/>
    <property type="match status" value="1"/>
</dbReference>
<dbReference type="PANTHER" id="PTHR42695:SF5">
    <property type="entry name" value="GLUTAMINE AMIDOTRANSFERASE YLR126C-RELATED"/>
    <property type="match status" value="1"/>
</dbReference>
<dbReference type="InterPro" id="IPR029062">
    <property type="entry name" value="Class_I_gatase-like"/>
</dbReference>
<proteinExistence type="predicted"/>
<evidence type="ECO:0000313" key="2">
    <source>
        <dbReference type="Proteomes" id="UP000825935"/>
    </source>
</evidence>
<dbReference type="OrthoDB" id="92161at2759"/>
<dbReference type="Proteomes" id="UP000825935">
    <property type="component" value="Chromosome 3"/>
</dbReference>
<gene>
    <name evidence="1" type="ORF">KP509_03G075900</name>
</gene>
<dbReference type="SUPFAM" id="SSF52317">
    <property type="entry name" value="Class I glutamine amidotransferase-like"/>
    <property type="match status" value="2"/>
</dbReference>
<dbReference type="GO" id="GO:0005829">
    <property type="term" value="C:cytosol"/>
    <property type="evidence" value="ECO:0007669"/>
    <property type="project" value="TreeGrafter"/>
</dbReference>
<accession>A0A8T2V136</accession>
<evidence type="ECO:0000313" key="1">
    <source>
        <dbReference type="EMBL" id="KAH7442191.1"/>
    </source>
</evidence>
<organism evidence="1 2">
    <name type="scientific">Ceratopteris richardii</name>
    <name type="common">Triangle waterfern</name>
    <dbReference type="NCBI Taxonomy" id="49495"/>
    <lineage>
        <taxon>Eukaryota</taxon>
        <taxon>Viridiplantae</taxon>
        <taxon>Streptophyta</taxon>
        <taxon>Embryophyta</taxon>
        <taxon>Tracheophyta</taxon>
        <taxon>Polypodiopsida</taxon>
        <taxon>Polypodiidae</taxon>
        <taxon>Polypodiales</taxon>
        <taxon>Pteridineae</taxon>
        <taxon>Pteridaceae</taxon>
        <taxon>Parkerioideae</taxon>
        <taxon>Ceratopteris</taxon>
    </lineage>
</organism>
<reference evidence="1" key="1">
    <citation type="submission" date="2021-08" db="EMBL/GenBank/DDBJ databases">
        <title>WGS assembly of Ceratopteris richardii.</title>
        <authorList>
            <person name="Marchant D.B."/>
            <person name="Chen G."/>
            <person name="Jenkins J."/>
            <person name="Shu S."/>
            <person name="Leebens-Mack J."/>
            <person name="Grimwood J."/>
            <person name="Schmutz J."/>
            <person name="Soltis P."/>
            <person name="Soltis D."/>
            <person name="Chen Z.-H."/>
        </authorList>
    </citation>
    <scope>NUCLEOTIDE SEQUENCE</scope>
    <source>
        <strain evidence="1">Whitten #5841</strain>
        <tissue evidence="1">Leaf</tissue>
    </source>
</reference>
<dbReference type="AlphaFoldDB" id="A0A8T2V136"/>
<keyword evidence="2" id="KW-1185">Reference proteome</keyword>